<keyword evidence="4" id="KW-0285">Flavoprotein</keyword>
<accession>A0ABS7I2S9</accession>
<evidence type="ECO:0000256" key="7">
    <source>
        <dbReference type="ARBA" id="ARBA00023002"/>
    </source>
</evidence>
<dbReference type="RefSeq" id="WP_220340155.1">
    <property type="nucleotide sequence ID" value="NZ_JAEUAX010000009.1"/>
</dbReference>
<dbReference type="Gene3D" id="3.50.50.60">
    <property type="entry name" value="FAD/NAD(P)-binding domain"/>
    <property type="match status" value="1"/>
</dbReference>
<dbReference type="PANTHER" id="PTHR42917">
    <property type="entry name" value="2,4-DIENOYL-COA REDUCTASE"/>
    <property type="match status" value="1"/>
</dbReference>
<sequence length="685" mass="71747">MTASPGIRSSVLAQPLRIGAVTVPNRIMQTAHSKQYSDRVESDRETAYFVRRALGGCGLFVAGNHFVHPTGSIRGFEDAYRPEGVAASKRMTDAVHEAGAKIFVQLNHHGAQAQPDGPDGPRAVYAPSRSISPSTGHATREMDRADIASFVEGWALSAERARDGGFDGVEIHMAHGYLLHQFLSPLYNARTDEYGAGEDAAGLEGRTRFPREVLRAVRERVGDDFTVGIRIVANEFHPDGIDGAGMREVIARLRQEARIDFLDLAAGGYHNVHYVFPSSPMPYAWLRDDVAAIKAANPDVPVFGVGAARAVEEAEEVVGSGVADMVALTRAQIADPDLGRKLLGVAPVDTGERGIRHCIRLNQGCLGRGSRGLAMSCTVNPLAGRELERGGRPRAASSRRWVVVGGGPAGMRAAVELASDGHAVTLLERTGELGGQLRLARRVPGRESVGLLVDDLERDLAAVGVDVRLGVAATAEAVRGLGPDGVVVATGAAAPATTSLALGGAYAGGFPAEGTVDAFAAVSGAPLGRRIAVVDADGTAYAAGIVLTLLEQVDKLELITPFETVFPHIGAGYDRPLLLDRLGAHGGFRRSVARRVERIEPGAVTIRDALTGAVDAIRGVDAVVAIEPRASIGVPGLDTDAAAAASVPARVVVIGDAFAPRTIDAAIFEAVELAYDVAGLATLRG</sequence>
<dbReference type="InterPro" id="IPR051793">
    <property type="entry name" value="NADH:flavin_oxidoreductase"/>
</dbReference>
<dbReference type="Gene3D" id="3.40.50.720">
    <property type="entry name" value="NAD(P)-binding Rossmann-like Domain"/>
    <property type="match status" value="1"/>
</dbReference>
<proteinExistence type="inferred from homology"/>
<evidence type="ECO:0000256" key="5">
    <source>
        <dbReference type="ARBA" id="ARBA00022643"/>
    </source>
</evidence>
<dbReference type="CDD" id="cd02803">
    <property type="entry name" value="OYE_like_FMN_family"/>
    <property type="match status" value="1"/>
</dbReference>
<dbReference type="EMBL" id="JAEUAX010000009">
    <property type="protein sequence ID" value="MBW9111137.1"/>
    <property type="molecule type" value="Genomic_DNA"/>
</dbReference>
<comment type="cofactor">
    <cofactor evidence="1">
        <name>FMN</name>
        <dbReference type="ChEBI" id="CHEBI:58210"/>
    </cofactor>
</comment>
<evidence type="ECO:0000313" key="11">
    <source>
        <dbReference type="EMBL" id="MBW9111137.1"/>
    </source>
</evidence>
<dbReference type="PRINTS" id="PR00368">
    <property type="entry name" value="FADPNR"/>
</dbReference>
<reference evidence="11 12" key="1">
    <citation type="journal article" date="2021" name="MBio">
        <title>Poor Competitiveness of Bradyrhizobium in Pigeon Pea Root Colonization in Indian Soils.</title>
        <authorList>
            <person name="Chalasani D."/>
            <person name="Basu A."/>
            <person name="Pullabhotla S.V.S.R.N."/>
            <person name="Jorrin B."/>
            <person name="Neal A.L."/>
            <person name="Poole P.S."/>
            <person name="Podile A.R."/>
            <person name="Tkacz A."/>
        </authorList>
    </citation>
    <scope>NUCLEOTIDE SEQUENCE [LARGE SCALE GENOMIC DNA]</scope>
    <source>
        <strain evidence="11 12">HU12</strain>
    </source>
</reference>
<evidence type="ECO:0000256" key="4">
    <source>
        <dbReference type="ARBA" id="ARBA00022630"/>
    </source>
</evidence>
<organism evidence="11 12">
    <name type="scientific">Microbacterium ureisolvens</name>
    <dbReference type="NCBI Taxonomy" id="2781186"/>
    <lineage>
        <taxon>Bacteria</taxon>
        <taxon>Bacillati</taxon>
        <taxon>Actinomycetota</taxon>
        <taxon>Actinomycetes</taxon>
        <taxon>Micrococcales</taxon>
        <taxon>Microbacteriaceae</taxon>
        <taxon>Microbacterium</taxon>
    </lineage>
</organism>
<dbReference type="SUPFAM" id="SSF51395">
    <property type="entry name" value="FMN-linked oxidoreductases"/>
    <property type="match status" value="1"/>
</dbReference>
<keyword evidence="6" id="KW-0479">Metal-binding</keyword>
<protein>
    <submittedName>
        <fullName evidence="11">NAD(P)-binding protein</fullName>
    </submittedName>
</protein>
<comment type="caution">
    <text evidence="11">The sequence shown here is derived from an EMBL/GenBank/DDBJ whole genome shotgun (WGS) entry which is preliminary data.</text>
</comment>
<keyword evidence="8" id="KW-0408">Iron</keyword>
<gene>
    <name evidence="11" type="ORF">JNB61_15265</name>
</gene>
<dbReference type="PANTHER" id="PTHR42917:SF2">
    <property type="entry name" value="2,4-DIENOYL-COA REDUCTASE [(2E)-ENOYL-COA-PRODUCING]"/>
    <property type="match status" value="1"/>
</dbReference>
<keyword evidence="12" id="KW-1185">Reference proteome</keyword>
<evidence type="ECO:0000259" key="10">
    <source>
        <dbReference type="Pfam" id="PF00724"/>
    </source>
</evidence>
<evidence type="ECO:0000256" key="3">
    <source>
        <dbReference type="ARBA" id="ARBA00011048"/>
    </source>
</evidence>
<dbReference type="Pfam" id="PF00724">
    <property type="entry name" value="Oxidored_FMN"/>
    <property type="match status" value="1"/>
</dbReference>
<keyword evidence="9" id="KW-0411">Iron-sulfur</keyword>
<comment type="similarity">
    <text evidence="3">In the N-terminal section; belongs to the NADH:flavin oxidoreductase/NADH oxidase family.</text>
</comment>
<keyword evidence="5" id="KW-0288">FMN</keyword>
<dbReference type="InterPro" id="IPR001155">
    <property type="entry name" value="OxRdtase_FMN_N"/>
</dbReference>
<feature type="domain" description="NADH:flavin oxidoreductase/NADH oxidase N-terminal" evidence="10">
    <location>
        <begin position="13"/>
        <end position="342"/>
    </location>
</feature>
<evidence type="ECO:0000313" key="12">
    <source>
        <dbReference type="Proteomes" id="UP000777440"/>
    </source>
</evidence>
<dbReference type="Pfam" id="PF12831">
    <property type="entry name" value="FAD_oxidored"/>
    <property type="match status" value="1"/>
</dbReference>
<comment type="cofactor">
    <cofactor evidence="2">
        <name>[4Fe-4S] cluster</name>
        <dbReference type="ChEBI" id="CHEBI:49883"/>
    </cofactor>
</comment>
<evidence type="ECO:0000256" key="2">
    <source>
        <dbReference type="ARBA" id="ARBA00001966"/>
    </source>
</evidence>
<evidence type="ECO:0000256" key="6">
    <source>
        <dbReference type="ARBA" id="ARBA00022723"/>
    </source>
</evidence>
<evidence type="ECO:0000256" key="1">
    <source>
        <dbReference type="ARBA" id="ARBA00001917"/>
    </source>
</evidence>
<dbReference type="InterPro" id="IPR013785">
    <property type="entry name" value="Aldolase_TIM"/>
</dbReference>
<dbReference type="SUPFAM" id="SSF51971">
    <property type="entry name" value="Nucleotide-binding domain"/>
    <property type="match status" value="1"/>
</dbReference>
<dbReference type="Gene3D" id="3.20.20.70">
    <property type="entry name" value="Aldolase class I"/>
    <property type="match status" value="1"/>
</dbReference>
<dbReference type="Proteomes" id="UP000777440">
    <property type="component" value="Unassembled WGS sequence"/>
</dbReference>
<evidence type="ECO:0000256" key="9">
    <source>
        <dbReference type="ARBA" id="ARBA00023014"/>
    </source>
</evidence>
<dbReference type="InterPro" id="IPR036188">
    <property type="entry name" value="FAD/NAD-bd_sf"/>
</dbReference>
<name>A0ABS7I2S9_9MICO</name>
<keyword evidence="7" id="KW-0560">Oxidoreductase</keyword>
<evidence type="ECO:0000256" key="8">
    <source>
        <dbReference type="ARBA" id="ARBA00023004"/>
    </source>
</evidence>